<keyword evidence="2" id="KW-1185">Reference proteome</keyword>
<organism evidence="1 2">
    <name type="scientific">Thanatephorus cucumeris (strain AG1-IB / isolate 7/3/14)</name>
    <name type="common">Lettuce bottom rot fungus</name>
    <name type="synonym">Rhizoctonia solani</name>
    <dbReference type="NCBI Taxonomy" id="1108050"/>
    <lineage>
        <taxon>Eukaryota</taxon>
        <taxon>Fungi</taxon>
        <taxon>Dikarya</taxon>
        <taxon>Basidiomycota</taxon>
        <taxon>Agaricomycotina</taxon>
        <taxon>Agaricomycetes</taxon>
        <taxon>Cantharellales</taxon>
        <taxon>Ceratobasidiaceae</taxon>
        <taxon>Rhizoctonia</taxon>
        <taxon>Rhizoctonia solani AG-1</taxon>
    </lineage>
</organism>
<dbReference type="Gene3D" id="3.10.330.20">
    <property type="match status" value="1"/>
</dbReference>
<sequence>MKTWKIRGYTNSDFQIHQLRCKYSSAQHSILTTMWSDSRYIAVGDVVILWMTREDIQPIVVTPGKELNGRYGVYRHSDLDSSMH</sequence>
<evidence type="ECO:0000313" key="2">
    <source>
        <dbReference type="Proteomes" id="UP000059188"/>
    </source>
</evidence>
<dbReference type="OrthoDB" id="1925287at2759"/>
<reference evidence="1 2" key="1">
    <citation type="submission" date="2014-11" db="EMBL/GenBank/DDBJ databases">
        <authorList>
            <person name="Wibberg Daniel"/>
        </authorList>
    </citation>
    <scope>NUCLEOTIDE SEQUENCE [LARGE SCALE GENOMIC DNA]</scope>
    <source>
        <strain evidence="1">Rhizoctonia solani AG1-IB 7/3/14</strain>
    </source>
</reference>
<gene>
    <name evidence="1" type="ORF">RSOLAG1IB_00652</name>
</gene>
<dbReference type="EMBL" id="LN679100">
    <property type="protein sequence ID" value="CEL52115.1"/>
    <property type="molecule type" value="Genomic_DNA"/>
</dbReference>
<proteinExistence type="predicted"/>
<dbReference type="Proteomes" id="UP000059188">
    <property type="component" value="Unassembled WGS sequence"/>
</dbReference>
<accession>A0A0B7F3M8</accession>
<evidence type="ECO:0000313" key="1">
    <source>
        <dbReference type="EMBL" id="CEL52115.1"/>
    </source>
</evidence>
<dbReference type="AlphaFoldDB" id="A0A0B7F3M8"/>
<protein>
    <submittedName>
        <fullName evidence="1">Uncharacterized protein</fullName>
    </submittedName>
</protein>
<dbReference type="STRING" id="1108050.A0A0B7F3M8"/>
<name>A0A0B7F3M8_THACB</name>